<dbReference type="AlphaFoldDB" id="A0A0L7KK28"/>
<reference evidence="1 2" key="1">
    <citation type="submission" date="2006-03" db="EMBL/GenBank/DDBJ databases">
        <title>Annotation of Plasmodium falciparum HB3.</title>
        <authorList>
            <consortium name="The Broad Institute Genome Sequencing Platform"/>
            <person name="Volkman S.K."/>
            <person name="Neafsey D.E."/>
            <person name="Dash A.P."/>
            <person name="Chitnis C.E."/>
            <person name="Hartl D.L."/>
            <person name="Young S.K."/>
            <person name="Zeng Q."/>
            <person name="Koehrsen M."/>
            <person name="Alvarado L."/>
            <person name="Berlin A."/>
            <person name="Borenstein D."/>
            <person name="Chapman S.B."/>
            <person name="Chen Z."/>
            <person name="Engels R."/>
            <person name="Freedman E."/>
            <person name="Gellesch M."/>
            <person name="Goldberg J."/>
            <person name="Griggs A."/>
            <person name="Gujja S."/>
            <person name="Heilman E.R."/>
            <person name="Heiman D.I."/>
            <person name="Howarth C."/>
            <person name="Jen D."/>
            <person name="Larson L."/>
            <person name="Mehta T."/>
            <person name="Neiman D."/>
            <person name="Park D."/>
            <person name="Pearson M."/>
            <person name="Roberts A."/>
            <person name="Saif S."/>
            <person name="Shea T."/>
            <person name="Shenoy N."/>
            <person name="Sisk P."/>
            <person name="Stolte C."/>
            <person name="Sykes S."/>
            <person name="Walk T."/>
            <person name="White J."/>
            <person name="Yandava C."/>
            <person name="Haas B."/>
            <person name="Henn M.R."/>
            <person name="Nusbaum C."/>
            <person name="Birren B."/>
        </authorList>
    </citation>
    <scope>NUCLEOTIDE SEQUENCE [LARGE SCALE GENOMIC DNA]</scope>
    <source>
        <strain evidence="1">HB3</strain>
    </source>
</reference>
<dbReference type="Proteomes" id="UP000054289">
    <property type="component" value="Unassembled WGS sequence"/>
</dbReference>
<gene>
    <name evidence="1" type="ORF">PFHG_05368</name>
</gene>
<dbReference type="EMBL" id="CH672317">
    <property type="protein sequence ID" value="KOB63662.1"/>
    <property type="molecule type" value="Genomic_DNA"/>
</dbReference>
<name>A0A0L7KK28_PLAFX</name>
<evidence type="ECO:0000313" key="2">
    <source>
        <dbReference type="Proteomes" id="UP000054289"/>
    </source>
</evidence>
<organism evidence="1 2">
    <name type="scientific">Plasmodium falciparum (isolate HB3)</name>
    <dbReference type="NCBI Taxonomy" id="137071"/>
    <lineage>
        <taxon>Eukaryota</taxon>
        <taxon>Sar</taxon>
        <taxon>Alveolata</taxon>
        <taxon>Apicomplexa</taxon>
        <taxon>Aconoidasida</taxon>
        <taxon>Haemosporida</taxon>
        <taxon>Plasmodiidae</taxon>
        <taxon>Plasmodium</taxon>
        <taxon>Plasmodium (Laverania)</taxon>
    </lineage>
</organism>
<proteinExistence type="predicted"/>
<protein>
    <submittedName>
        <fullName evidence="1">Uncharacterized protein</fullName>
    </submittedName>
</protein>
<sequence length="36" mass="4270">MMMTIKKNILKGKTKTDKKIFKKKQLKKSYRGNKAI</sequence>
<evidence type="ECO:0000313" key="1">
    <source>
        <dbReference type="EMBL" id="KOB63662.1"/>
    </source>
</evidence>
<reference evidence="2" key="2">
    <citation type="submission" date="2006-03" db="EMBL/GenBank/DDBJ databases">
        <title>The genome sequence of the Plasmodium falciparum HB3.</title>
        <authorList>
            <consortium name="The Broad Institute Genome Sequencing Platform"/>
            <person name="Birren B."/>
            <person name="Lander E."/>
            <person name="Galagan J."/>
            <person name="Nusbaum C."/>
            <person name="Devon K."/>
            <person name="Henn M."/>
            <person name="Jaffe D."/>
            <person name="Butler J."/>
            <person name="Alvarez P."/>
            <person name="Gnerre S."/>
            <person name="Grabherr M."/>
            <person name="Kleber M."/>
            <person name="Mauceli E."/>
            <person name="Brockman W."/>
            <person name="MacCallum I.A."/>
            <person name="Rounsley S."/>
            <person name="Young S."/>
            <person name="LaButti K."/>
            <person name="Pushparaj V."/>
            <person name="DeCaprio D."/>
            <person name="Crawford M."/>
            <person name="Koehrsen M."/>
            <person name="Engels R."/>
            <person name="Montgomery P."/>
            <person name="Pearson M."/>
            <person name="Howarth C."/>
            <person name="Larson L."/>
            <person name="Luoma S."/>
            <person name="White J."/>
            <person name="Kodira C."/>
            <person name="Zeng Q."/>
            <person name="Oleary S."/>
            <person name="Yandava C."/>
            <person name="Alvarado L."/>
            <person name="Wirth D."/>
            <person name="Volkman S."/>
            <person name="Hartl D."/>
        </authorList>
    </citation>
    <scope>NUCLEOTIDE SEQUENCE [LARGE SCALE GENOMIC DNA]</scope>
</reference>
<accession>A0A0L7KK28</accession>
<dbReference type="KEGG" id="pfh:PFHG_05368"/>